<dbReference type="PROSITE" id="PS50157">
    <property type="entry name" value="ZINC_FINGER_C2H2_2"/>
    <property type="match status" value="1"/>
</dbReference>
<dbReference type="InterPro" id="IPR059009">
    <property type="entry name" value="Znf_C2H2_17_1st"/>
</dbReference>
<evidence type="ECO:0000313" key="10">
    <source>
        <dbReference type="Proteomes" id="UP000758603"/>
    </source>
</evidence>
<keyword evidence="4" id="KW-0862">Zinc</keyword>
<feature type="compositionally biased region" description="Polar residues" evidence="7">
    <location>
        <begin position="183"/>
        <end position="198"/>
    </location>
</feature>
<reference evidence="9" key="1">
    <citation type="journal article" date="2021" name="Nat. Commun.">
        <title>Genetic determinants of endophytism in the Arabidopsis root mycobiome.</title>
        <authorList>
            <person name="Mesny F."/>
            <person name="Miyauchi S."/>
            <person name="Thiergart T."/>
            <person name="Pickel B."/>
            <person name="Atanasova L."/>
            <person name="Karlsson M."/>
            <person name="Huettel B."/>
            <person name="Barry K.W."/>
            <person name="Haridas S."/>
            <person name="Chen C."/>
            <person name="Bauer D."/>
            <person name="Andreopoulos W."/>
            <person name="Pangilinan J."/>
            <person name="LaButti K."/>
            <person name="Riley R."/>
            <person name="Lipzen A."/>
            <person name="Clum A."/>
            <person name="Drula E."/>
            <person name="Henrissat B."/>
            <person name="Kohler A."/>
            <person name="Grigoriev I.V."/>
            <person name="Martin F.M."/>
            <person name="Hacquard S."/>
        </authorList>
    </citation>
    <scope>NUCLEOTIDE SEQUENCE</scope>
    <source>
        <strain evidence="9">MPI-SDFR-AT-0073</strain>
    </source>
</reference>
<dbReference type="PANTHER" id="PTHR19818:SF139">
    <property type="entry name" value="PAIR-RULE PROTEIN ODD-PAIRED"/>
    <property type="match status" value="1"/>
</dbReference>
<keyword evidence="10" id="KW-1185">Reference proteome</keyword>
<accession>A0A9P8UPY2</accession>
<dbReference type="AlphaFoldDB" id="A0A9P8UPY2"/>
<evidence type="ECO:0000256" key="2">
    <source>
        <dbReference type="ARBA" id="ARBA00022737"/>
    </source>
</evidence>
<feature type="compositionally biased region" description="Basic and acidic residues" evidence="7">
    <location>
        <begin position="211"/>
        <end position="221"/>
    </location>
</feature>
<dbReference type="Proteomes" id="UP000758603">
    <property type="component" value="Unassembled WGS sequence"/>
</dbReference>
<dbReference type="GeneID" id="70137682"/>
<dbReference type="GO" id="GO:0010557">
    <property type="term" value="P:positive regulation of macromolecule biosynthetic process"/>
    <property type="evidence" value="ECO:0007669"/>
    <property type="project" value="UniProtKB-ARBA"/>
</dbReference>
<sequence>MARQSQQAPEHDPNEDINLTDFDVSDQLYWPGDGFPAAAVPYDAGQADYNLGSANQQHQPQRQDQQPFPMSPWSFEDGPWPIQYVDDTETAEGSFSKFLQDAYDINGEHGFGIEQCHAPPTGFPNPQADMLTPESMPSVKAYEAIDEQDRSARVNEGMSHPGHRASKHPTRHSPTLLPREKSIVQSGAGQGQRPTGSQGPAARQQQQQQRQRQDVREFEQHRRQHKELWDYAIEVVPADPDDSSVLDHIVAVHEQLAQRSFGDYRFEVATSTHFGRPHQARVRRYILPDRLRRDDRARMQFMQVFNSSRSHNSKLQGYEFKMVQVFEPRQFHTPNDDYQAIAGLGDDDDRVGVDSLPQFGDNDITDLAAYAGPAPPPFPSPEPHHDLHLPPLPPVPEQPTALPTPKDDLDIHTTQRSKPIPKPDRQVRKNARGKYECTWDACDEKDREFNRKCEWNKHMDKHERPYKCQVEGCEKLAGFTYSGGLLRHEREVHSKHGGPRNPLNCPHVTCKRHNGKGFSRLENLNEHLRRVHTHPVPGVSGDDTAEDGDSVAASESGQVLPQQILFPHQPQQTQPSPQVLTVTPQKRPLDVDEDTDIQSEVKRLRQSEQHLKVLNEELARQLTAQQQQAEQNSANLKQELEAQKRHMAVMMAELANMRQQVMDSEQQTQAESLLTDAFT</sequence>
<name>A0A9P8UPY2_9PEZI</name>
<evidence type="ECO:0000259" key="8">
    <source>
        <dbReference type="PROSITE" id="PS50157"/>
    </source>
</evidence>
<dbReference type="InterPro" id="IPR013087">
    <property type="entry name" value="Znf_C2H2_type"/>
</dbReference>
<dbReference type="GO" id="GO:0008270">
    <property type="term" value="F:zinc ion binding"/>
    <property type="evidence" value="ECO:0007669"/>
    <property type="project" value="UniProtKB-KW"/>
</dbReference>
<keyword evidence="3 5" id="KW-0863">Zinc-finger</keyword>
<feature type="compositionally biased region" description="Low complexity" evidence="7">
    <location>
        <begin position="56"/>
        <end position="68"/>
    </location>
</feature>
<proteinExistence type="predicted"/>
<dbReference type="PANTHER" id="PTHR19818">
    <property type="entry name" value="ZINC FINGER PROTEIN ZIC AND GLI"/>
    <property type="match status" value="1"/>
</dbReference>
<dbReference type="RefSeq" id="XP_045960174.1">
    <property type="nucleotide sequence ID" value="XM_046108791.1"/>
</dbReference>
<evidence type="ECO:0000256" key="6">
    <source>
        <dbReference type="SAM" id="Coils"/>
    </source>
</evidence>
<dbReference type="EMBL" id="JAGPXC010000003">
    <property type="protein sequence ID" value="KAH6655909.1"/>
    <property type="molecule type" value="Genomic_DNA"/>
</dbReference>
<feature type="compositionally biased region" description="Basic residues" evidence="7">
    <location>
        <begin position="161"/>
        <end position="171"/>
    </location>
</feature>
<comment type="caution">
    <text evidence="9">The sequence shown here is derived from an EMBL/GenBank/DDBJ whole genome shotgun (WGS) entry which is preliminary data.</text>
</comment>
<dbReference type="Gene3D" id="3.30.160.60">
    <property type="entry name" value="Classic Zinc Finger"/>
    <property type="match status" value="1"/>
</dbReference>
<feature type="coiled-coil region" evidence="6">
    <location>
        <begin position="597"/>
        <end position="667"/>
    </location>
</feature>
<evidence type="ECO:0000256" key="1">
    <source>
        <dbReference type="ARBA" id="ARBA00022723"/>
    </source>
</evidence>
<keyword evidence="2" id="KW-0677">Repeat</keyword>
<dbReference type="GO" id="GO:0000978">
    <property type="term" value="F:RNA polymerase II cis-regulatory region sequence-specific DNA binding"/>
    <property type="evidence" value="ECO:0007669"/>
    <property type="project" value="TreeGrafter"/>
</dbReference>
<evidence type="ECO:0000256" key="4">
    <source>
        <dbReference type="ARBA" id="ARBA00022833"/>
    </source>
</evidence>
<evidence type="ECO:0000256" key="3">
    <source>
        <dbReference type="ARBA" id="ARBA00022771"/>
    </source>
</evidence>
<keyword evidence="6" id="KW-0175">Coiled coil</keyword>
<dbReference type="OrthoDB" id="5305647at2759"/>
<feature type="region of interest" description="Disordered" evidence="7">
    <location>
        <begin position="533"/>
        <end position="555"/>
    </location>
</feature>
<evidence type="ECO:0000256" key="5">
    <source>
        <dbReference type="PROSITE-ProRule" id="PRU00042"/>
    </source>
</evidence>
<dbReference type="GO" id="GO:0000981">
    <property type="term" value="F:DNA-binding transcription factor activity, RNA polymerase II-specific"/>
    <property type="evidence" value="ECO:0007669"/>
    <property type="project" value="TreeGrafter"/>
</dbReference>
<protein>
    <recommendedName>
        <fullName evidence="8">C2H2-type domain-containing protein</fullName>
    </recommendedName>
</protein>
<dbReference type="GO" id="GO:0005634">
    <property type="term" value="C:nucleus"/>
    <property type="evidence" value="ECO:0007669"/>
    <property type="project" value="UniProtKB-ARBA"/>
</dbReference>
<dbReference type="Pfam" id="PF26177">
    <property type="entry name" value="zf_C2H2_17_1st"/>
    <property type="match status" value="1"/>
</dbReference>
<keyword evidence="1" id="KW-0479">Metal-binding</keyword>
<feature type="region of interest" description="Disordered" evidence="7">
    <location>
        <begin position="46"/>
        <end position="75"/>
    </location>
</feature>
<feature type="region of interest" description="Disordered" evidence="7">
    <location>
        <begin position="372"/>
        <end position="429"/>
    </location>
</feature>
<feature type="region of interest" description="Disordered" evidence="7">
    <location>
        <begin position="150"/>
        <end position="221"/>
    </location>
</feature>
<evidence type="ECO:0000313" key="9">
    <source>
        <dbReference type="EMBL" id="KAH6655909.1"/>
    </source>
</evidence>
<gene>
    <name evidence="9" type="ORF">BKA67DRAFT_675913</name>
</gene>
<feature type="domain" description="C2H2-type" evidence="8">
    <location>
        <begin position="508"/>
        <end position="537"/>
    </location>
</feature>
<evidence type="ECO:0000256" key="7">
    <source>
        <dbReference type="SAM" id="MobiDB-lite"/>
    </source>
</evidence>
<organism evidence="9 10">
    <name type="scientific">Truncatella angustata</name>
    <dbReference type="NCBI Taxonomy" id="152316"/>
    <lineage>
        <taxon>Eukaryota</taxon>
        <taxon>Fungi</taxon>
        <taxon>Dikarya</taxon>
        <taxon>Ascomycota</taxon>
        <taxon>Pezizomycotina</taxon>
        <taxon>Sordariomycetes</taxon>
        <taxon>Xylariomycetidae</taxon>
        <taxon>Amphisphaeriales</taxon>
        <taxon>Sporocadaceae</taxon>
        <taxon>Truncatella</taxon>
    </lineage>
</organism>
<dbReference type="InterPro" id="IPR050329">
    <property type="entry name" value="GLI_C2H2-zinc-finger"/>
</dbReference>
<dbReference type="SMART" id="SM00355">
    <property type="entry name" value="ZnF_C2H2"/>
    <property type="match status" value="3"/>
</dbReference>